<evidence type="ECO:0000313" key="4">
    <source>
        <dbReference type="Proteomes" id="UP000308917"/>
    </source>
</evidence>
<accession>A0A4S8FF55</accession>
<gene>
    <name evidence="3" type="ORF">E9531_01465</name>
</gene>
<proteinExistence type="predicted"/>
<comment type="caution">
    <text evidence="3">The sequence shown here is derived from an EMBL/GenBank/DDBJ whole genome shotgun (WGS) entry which is preliminary data.</text>
</comment>
<dbReference type="OrthoDB" id="8904156at2"/>
<name>A0A4S8FF55_9BURK</name>
<sequence>MTFFMPASLNPNHKHPLPKQQGATLVVALIMLLMLLMLAITGMRAITLESRIAANLLDQQQLVEVADGALRDGERTIVGSYQGVRLAQCDSAAPSAVTEGVPCYVSEAKADTLGLHTDFAQGVEVAGFTSPAPNGFWYPRYIDTVCPKGMSATSALNIATTGCTEYYEVNAQATRQNAHTDCGANAVCLRSTVNQFIK</sequence>
<dbReference type="AlphaFoldDB" id="A0A4S8FF55"/>
<feature type="transmembrane region" description="Helical" evidence="1">
    <location>
        <begin position="20"/>
        <end position="41"/>
    </location>
</feature>
<keyword evidence="4" id="KW-1185">Reference proteome</keyword>
<evidence type="ECO:0000256" key="1">
    <source>
        <dbReference type="SAM" id="Phobius"/>
    </source>
</evidence>
<dbReference type="EMBL" id="STFG01000001">
    <property type="protein sequence ID" value="THU05244.1"/>
    <property type="molecule type" value="Genomic_DNA"/>
</dbReference>
<evidence type="ECO:0000313" key="3">
    <source>
        <dbReference type="EMBL" id="THU05244.1"/>
    </source>
</evidence>
<keyword evidence="1" id="KW-1133">Transmembrane helix</keyword>
<evidence type="ECO:0000259" key="2">
    <source>
        <dbReference type="Pfam" id="PF14341"/>
    </source>
</evidence>
<dbReference type="InterPro" id="IPR025746">
    <property type="entry name" value="PilX_N_dom"/>
</dbReference>
<dbReference type="Pfam" id="PF14341">
    <property type="entry name" value="PilX_N"/>
    <property type="match status" value="1"/>
</dbReference>
<organism evidence="3 4">
    <name type="scientific">Lampropedia puyangensis</name>
    <dbReference type="NCBI Taxonomy" id="1330072"/>
    <lineage>
        <taxon>Bacteria</taxon>
        <taxon>Pseudomonadati</taxon>
        <taxon>Pseudomonadota</taxon>
        <taxon>Betaproteobacteria</taxon>
        <taxon>Burkholderiales</taxon>
        <taxon>Comamonadaceae</taxon>
        <taxon>Lampropedia</taxon>
    </lineage>
</organism>
<feature type="domain" description="Type 4 fimbrial biogenesis protein PilX N-terminal" evidence="2">
    <location>
        <begin position="21"/>
        <end position="71"/>
    </location>
</feature>
<dbReference type="Proteomes" id="UP000308917">
    <property type="component" value="Unassembled WGS sequence"/>
</dbReference>
<protein>
    <submittedName>
        <fullName evidence="3">Pilus assembly protein PilX</fullName>
    </submittedName>
</protein>
<keyword evidence="1" id="KW-0812">Transmembrane</keyword>
<dbReference type="RefSeq" id="WP_136571956.1">
    <property type="nucleotide sequence ID" value="NZ_STFG01000001.1"/>
</dbReference>
<keyword evidence="1" id="KW-0472">Membrane</keyword>
<reference evidence="3 4" key="1">
    <citation type="journal article" date="2015" name="Antonie Van Leeuwenhoek">
        <title>Lampropedia puyangensis sp. nov., isolated from symptomatic bark of Populus ? euramericana canker and emended description of Lampropedia hyalina (Ehrenberg 1832) Lee et al. 2004.</title>
        <authorList>
            <person name="Li Y."/>
            <person name="Wang T."/>
            <person name="Piao C.G."/>
            <person name="Wang L.F."/>
            <person name="Tian G.Z."/>
            <person name="Zhu T.H."/>
            <person name="Guo M.W."/>
        </authorList>
    </citation>
    <scope>NUCLEOTIDE SEQUENCE [LARGE SCALE GENOMIC DNA]</scope>
    <source>
        <strain evidence="3 4">2-bin</strain>
    </source>
</reference>